<dbReference type="SUPFAM" id="SSF111283">
    <property type="entry name" value="Putative modulator of DNA gyrase, PmbA/TldD"/>
    <property type="match status" value="1"/>
</dbReference>
<keyword evidence="5" id="KW-0482">Metalloprotease</keyword>
<reference evidence="5 6" key="1">
    <citation type="submission" date="2016-04" db="EMBL/GenBank/DDBJ databases">
        <title>Complete Genome Sequence of Halotalea alkalilenta IHB B 13600.</title>
        <authorList>
            <person name="Swarnkar M.K."/>
            <person name="Sharma A."/>
            <person name="Kaushal K."/>
            <person name="Soni R."/>
            <person name="Rana S."/>
            <person name="Singh A.K."/>
            <person name="Gulati A."/>
        </authorList>
    </citation>
    <scope>NUCLEOTIDE SEQUENCE [LARGE SCALE GENOMIC DNA]</scope>
    <source>
        <strain evidence="5 6">IHB B 13600</strain>
    </source>
</reference>
<dbReference type="NCBIfam" id="NF008268">
    <property type="entry name" value="PRK11040.1"/>
    <property type="match status" value="1"/>
</dbReference>
<dbReference type="Proteomes" id="UP000077875">
    <property type="component" value="Chromosome"/>
</dbReference>
<dbReference type="GO" id="GO:0006508">
    <property type="term" value="P:proteolysis"/>
    <property type="evidence" value="ECO:0007669"/>
    <property type="project" value="UniProtKB-KW"/>
</dbReference>
<accession>A0A172YE28</accession>
<keyword evidence="6" id="KW-1185">Reference proteome</keyword>
<dbReference type="Pfam" id="PF19290">
    <property type="entry name" value="PmbA_TldD_2nd"/>
    <property type="match status" value="1"/>
</dbReference>
<dbReference type="RefSeq" id="WP_064122454.1">
    <property type="nucleotide sequence ID" value="NZ_CP015243.1"/>
</dbReference>
<dbReference type="InterPro" id="IPR036059">
    <property type="entry name" value="TldD/PmbA_sf"/>
</dbReference>
<dbReference type="EMBL" id="CP015243">
    <property type="protein sequence ID" value="ANF57508.1"/>
    <property type="molecule type" value="Genomic_DNA"/>
</dbReference>
<evidence type="ECO:0000313" key="6">
    <source>
        <dbReference type="Proteomes" id="UP000077875"/>
    </source>
</evidence>
<evidence type="ECO:0000259" key="2">
    <source>
        <dbReference type="Pfam" id="PF01523"/>
    </source>
</evidence>
<feature type="domain" description="Metalloprotease TldD/E C-terminal" evidence="3">
    <location>
        <begin position="237"/>
        <end position="445"/>
    </location>
</feature>
<dbReference type="InterPro" id="IPR047657">
    <property type="entry name" value="PmbA"/>
</dbReference>
<protein>
    <submittedName>
        <fullName evidence="5">Metalloprotease PmbA</fullName>
    </submittedName>
</protein>
<evidence type="ECO:0000313" key="5">
    <source>
        <dbReference type="EMBL" id="ANF57508.1"/>
    </source>
</evidence>
<evidence type="ECO:0000259" key="4">
    <source>
        <dbReference type="Pfam" id="PF19290"/>
    </source>
</evidence>
<dbReference type="STRING" id="376489.A5892_08550"/>
<keyword evidence="5" id="KW-0378">Hydrolase</keyword>
<dbReference type="InterPro" id="IPR045570">
    <property type="entry name" value="Metalloprtase-TldD/E_cen_dom"/>
</dbReference>
<dbReference type="InterPro" id="IPR035068">
    <property type="entry name" value="TldD/PmbA_N"/>
</dbReference>
<organism evidence="5 6">
    <name type="scientific">Halotalea alkalilenta</name>
    <dbReference type="NCBI Taxonomy" id="376489"/>
    <lineage>
        <taxon>Bacteria</taxon>
        <taxon>Pseudomonadati</taxon>
        <taxon>Pseudomonadota</taxon>
        <taxon>Gammaproteobacteria</taxon>
        <taxon>Oceanospirillales</taxon>
        <taxon>Halomonadaceae</taxon>
        <taxon>Halotalea</taxon>
    </lineage>
</organism>
<sequence>MSEAFDAKQQQRTLEARVALAVEHAKAKGASACEVGASASQGLEVSVRLGEVDTMELSRDQGIGVTVYFGTRKGSASTSDDSETSVREAVERACAIAQFTGEDPAAGLADPDRLATEFPDLDLYHPWALSPDEAIALASRCERAGLEVAGIDNSEGASVSSHEGVSVYGNSLGFLQGQRGSRHGFSCVLIARDQVGMQRDYDYSSAREAGQLRDPEEVGRSAAQRALRRLGGRKLSTGRYPVLFVPELASGLVGHLLQGIAGGALYRQSSFLCDALGETLFPAWFSLFERPREMRGSASANFDSEGVATRENSFIDSGRLASYLLSSYSARRLGMNSTGNAGGARNLRISAPLESFEALLAKMSRGVVVTELMGQGVNTVTGDYSRGAAGFWVENGEIQYPVEGFTIAGDLRRMFASLVGIGDDVDRRGNVHSGSWLLEEMMVAG</sequence>
<dbReference type="PANTHER" id="PTHR43421:SF1">
    <property type="entry name" value="METALLOPROTEASE PMBA"/>
    <property type="match status" value="1"/>
</dbReference>
<keyword evidence="5" id="KW-0645">Protease</keyword>
<dbReference type="GO" id="GO:0005829">
    <property type="term" value="C:cytosol"/>
    <property type="evidence" value="ECO:0007669"/>
    <property type="project" value="TreeGrafter"/>
</dbReference>
<evidence type="ECO:0000259" key="3">
    <source>
        <dbReference type="Pfam" id="PF19289"/>
    </source>
</evidence>
<comment type="similarity">
    <text evidence="1">Belongs to the peptidase U62 family.</text>
</comment>
<proteinExistence type="inferred from homology"/>
<dbReference type="InterPro" id="IPR045569">
    <property type="entry name" value="Metalloprtase-TldD/E_C"/>
</dbReference>
<dbReference type="InterPro" id="IPR002510">
    <property type="entry name" value="Metalloprtase-TldD/E_N"/>
</dbReference>
<feature type="domain" description="Metalloprotease TldD/E N-terminal" evidence="2">
    <location>
        <begin position="33"/>
        <end position="97"/>
    </location>
</feature>
<feature type="domain" description="Metalloprotease TldD/E central" evidence="4">
    <location>
        <begin position="124"/>
        <end position="230"/>
    </location>
</feature>
<dbReference type="GO" id="GO:0008237">
    <property type="term" value="F:metallopeptidase activity"/>
    <property type="evidence" value="ECO:0007669"/>
    <property type="project" value="UniProtKB-KW"/>
</dbReference>
<name>A0A172YE28_9GAMM</name>
<evidence type="ECO:0000256" key="1">
    <source>
        <dbReference type="ARBA" id="ARBA00005836"/>
    </source>
</evidence>
<dbReference type="AlphaFoldDB" id="A0A172YE28"/>
<gene>
    <name evidence="5" type="primary">pmbA</name>
    <name evidence="5" type="ORF">A5892_08550</name>
</gene>
<dbReference type="PANTHER" id="PTHR43421">
    <property type="entry name" value="METALLOPROTEASE PMBA"/>
    <property type="match status" value="1"/>
</dbReference>
<dbReference type="KEGG" id="haa:A5892_08550"/>
<dbReference type="Gene3D" id="3.30.2290.10">
    <property type="entry name" value="PmbA/TldD superfamily"/>
    <property type="match status" value="1"/>
</dbReference>
<dbReference type="Pfam" id="PF19289">
    <property type="entry name" value="PmbA_TldD_3rd"/>
    <property type="match status" value="1"/>
</dbReference>
<dbReference type="Pfam" id="PF01523">
    <property type="entry name" value="PmbA_TldD_1st"/>
    <property type="match status" value="1"/>
</dbReference>